<dbReference type="Gene3D" id="3.40.50.2300">
    <property type="match status" value="1"/>
</dbReference>
<evidence type="ECO:0000313" key="6">
    <source>
        <dbReference type="EMBL" id="TXK01265.1"/>
    </source>
</evidence>
<dbReference type="Proteomes" id="UP000321621">
    <property type="component" value="Unassembled WGS sequence"/>
</dbReference>
<accession>A0A3A1NLV2</accession>
<dbReference type="GO" id="GO:0032993">
    <property type="term" value="C:protein-DNA complex"/>
    <property type="evidence" value="ECO:0007669"/>
    <property type="project" value="TreeGrafter"/>
</dbReference>
<dbReference type="EMBL" id="VNWK01000006">
    <property type="protein sequence ID" value="TXK01265.1"/>
    <property type="molecule type" value="Genomic_DNA"/>
</dbReference>
<dbReference type="GO" id="GO:0006355">
    <property type="term" value="P:regulation of DNA-templated transcription"/>
    <property type="evidence" value="ECO:0007669"/>
    <property type="project" value="TreeGrafter"/>
</dbReference>
<evidence type="ECO:0000313" key="5">
    <source>
        <dbReference type="EMBL" id="RIV47433.1"/>
    </source>
</evidence>
<protein>
    <submittedName>
        <fullName evidence="5">DNA-binding response regulator</fullName>
    </submittedName>
    <submittedName>
        <fullName evidence="6">Response regulator transcription factor</fullName>
    </submittedName>
</protein>
<dbReference type="PANTHER" id="PTHR48111">
    <property type="entry name" value="REGULATOR OF RPOS"/>
    <property type="match status" value="1"/>
</dbReference>
<dbReference type="InterPro" id="IPR039420">
    <property type="entry name" value="WalR-like"/>
</dbReference>
<sequence>MDILIIEDEPATAKDLEETIHNLNMDLKVLDIVDSISEGTEWFRKNGQPDLILSDIQLADGLSFELLKKADVSCPVIFCTAYDEYAIRAFEANGIDYLLKPINEDKLSKSLKRYQLLNDHFARNNPHLQQLLQKVRGQLQTYRSNFLISFQDKMIPIGVVDIAFFYTENGITKLYTSSGKSYTLPYTLEQLEQLLDPKMFFRANRQYIISYSAISSVESYVSRKMCVNMLVDVPTPLLVSKKRSPVFLGWLKER</sequence>
<organism evidence="5 7">
    <name type="scientific">Flagellimonas pelagia</name>
    <dbReference type="NCBI Taxonomy" id="2306998"/>
    <lineage>
        <taxon>Bacteria</taxon>
        <taxon>Pseudomonadati</taxon>
        <taxon>Bacteroidota</taxon>
        <taxon>Flavobacteriia</taxon>
        <taxon>Flavobacteriales</taxon>
        <taxon>Flavobacteriaceae</taxon>
        <taxon>Flagellimonas</taxon>
    </lineage>
</organism>
<dbReference type="GO" id="GO:0000976">
    <property type="term" value="F:transcription cis-regulatory region binding"/>
    <property type="evidence" value="ECO:0007669"/>
    <property type="project" value="TreeGrafter"/>
</dbReference>
<evidence type="ECO:0000259" key="3">
    <source>
        <dbReference type="PROSITE" id="PS50110"/>
    </source>
</evidence>
<feature type="domain" description="HTH LytTR-type" evidence="4">
    <location>
        <begin position="146"/>
        <end position="254"/>
    </location>
</feature>
<evidence type="ECO:0000256" key="2">
    <source>
        <dbReference type="PROSITE-ProRule" id="PRU00169"/>
    </source>
</evidence>
<dbReference type="PANTHER" id="PTHR48111:SF69">
    <property type="entry name" value="RESPONSE REGULATOR RECEIVER"/>
    <property type="match status" value="1"/>
</dbReference>
<keyword evidence="8" id="KW-1185">Reference proteome</keyword>
<name>A0A3A1NLV2_9FLAO</name>
<comment type="caution">
    <text evidence="5">The sequence shown here is derived from an EMBL/GenBank/DDBJ whole genome shotgun (WGS) entry which is preliminary data.</text>
</comment>
<dbReference type="Pfam" id="PF04397">
    <property type="entry name" value="LytTR"/>
    <property type="match status" value="1"/>
</dbReference>
<evidence type="ECO:0000259" key="4">
    <source>
        <dbReference type="PROSITE" id="PS50930"/>
    </source>
</evidence>
<dbReference type="RefSeq" id="WP_119645692.1">
    <property type="nucleotide sequence ID" value="NZ_QXFI01000006.1"/>
</dbReference>
<dbReference type="Gene3D" id="2.40.50.1020">
    <property type="entry name" value="LytTr DNA-binding domain"/>
    <property type="match status" value="1"/>
</dbReference>
<dbReference type="PROSITE" id="PS50110">
    <property type="entry name" value="RESPONSE_REGULATORY"/>
    <property type="match status" value="1"/>
</dbReference>
<dbReference type="InterPro" id="IPR007492">
    <property type="entry name" value="LytTR_DNA-bd_dom"/>
</dbReference>
<dbReference type="GO" id="GO:0005829">
    <property type="term" value="C:cytosol"/>
    <property type="evidence" value="ECO:0007669"/>
    <property type="project" value="TreeGrafter"/>
</dbReference>
<reference evidence="5 7" key="1">
    <citation type="submission" date="2018-08" db="EMBL/GenBank/DDBJ databases">
        <title>Proposal of Muricauda 72 sp.nov. and Muricauda NH166 sp.nov., isolated from seawater.</title>
        <authorList>
            <person name="Cheng H."/>
            <person name="Wu Y.-H."/>
            <person name="Guo L.-L."/>
            <person name="Xu X.-W."/>
        </authorList>
    </citation>
    <scope>NUCLEOTIDE SEQUENCE [LARGE SCALE GENOMIC DNA]</scope>
    <source>
        <strain evidence="5 7">72</strain>
    </source>
</reference>
<dbReference type="InterPro" id="IPR001789">
    <property type="entry name" value="Sig_transdc_resp-reg_receiver"/>
</dbReference>
<dbReference type="AlphaFoldDB" id="A0A3A1NLV2"/>
<dbReference type="OrthoDB" id="2168082at2"/>
<dbReference type="SMART" id="SM00448">
    <property type="entry name" value="REC"/>
    <property type="match status" value="1"/>
</dbReference>
<proteinExistence type="predicted"/>
<reference evidence="6 8" key="2">
    <citation type="submission" date="2019-07" db="EMBL/GenBank/DDBJ databases">
        <title>Draft genome of two Muricauda strains isolated from deep sea.</title>
        <authorList>
            <person name="Sun C."/>
        </authorList>
    </citation>
    <scope>NUCLEOTIDE SEQUENCE [LARGE SCALE GENOMIC DNA]</scope>
    <source>
        <strain evidence="6 8">72</strain>
    </source>
</reference>
<feature type="domain" description="Response regulatory" evidence="3">
    <location>
        <begin position="2"/>
        <end position="115"/>
    </location>
</feature>
<dbReference type="SUPFAM" id="SSF52172">
    <property type="entry name" value="CheY-like"/>
    <property type="match status" value="1"/>
</dbReference>
<feature type="modified residue" description="4-aspartylphosphate" evidence="2">
    <location>
        <position position="55"/>
    </location>
</feature>
<dbReference type="InterPro" id="IPR011006">
    <property type="entry name" value="CheY-like_superfamily"/>
</dbReference>
<evidence type="ECO:0000256" key="1">
    <source>
        <dbReference type="ARBA" id="ARBA00023125"/>
    </source>
</evidence>
<gene>
    <name evidence="5" type="ORF">D2V05_00620</name>
    <name evidence="6" type="ORF">FQ017_00610</name>
</gene>
<dbReference type="PROSITE" id="PS50930">
    <property type="entry name" value="HTH_LYTTR"/>
    <property type="match status" value="1"/>
</dbReference>
<evidence type="ECO:0000313" key="8">
    <source>
        <dbReference type="Proteomes" id="UP000321621"/>
    </source>
</evidence>
<dbReference type="Proteomes" id="UP000266691">
    <property type="component" value="Unassembled WGS sequence"/>
</dbReference>
<dbReference type="Pfam" id="PF00072">
    <property type="entry name" value="Response_reg"/>
    <property type="match status" value="1"/>
</dbReference>
<keyword evidence="1 5" id="KW-0238">DNA-binding</keyword>
<dbReference type="GO" id="GO:0000156">
    <property type="term" value="F:phosphorelay response regulator activity"/>
    <property type="evidence" value="ECO:0007669"/>
    <property type="project" value="TreeGrafter"/>
</dbReference>
<dbReference type="SMART" id="SM00850">
    <property type="entry name" value="LytTR"/>
    <property type="match status" value="1"/>
</dbReference>
<dbReference type="EMBL" id="QXFI01000006">
    <property type="protein sequence ID" value="RIV47433.1"/>
    <property type="molecule type" value="Genomic_DNA"/>
</dbReference>
<keyword evidence="2" id="KW-0597">Phosphoprotein</keyword>
<evidence type="ECO:0000313" key="7">
    <source>
        <dbReference type="Proteomes" id="UP000266691"/>
    </source>
</evidence>